<dbReference type="Gene3D" id="3.40.1410.10">
    <property type="entry name" value="Chorismate lyase-like"/>
    <property type="match status" value="1"/>
</dbReference>
<dbReference type="InterPro" id="IPR050679">
    <property type="entry name" value="Bact_HTH_transcr_reg"/>
</dbReference>
<evidence type="ECO:0000313" key="7">
    <source>
        <dbReference type="Proteomes" id="UP000006786"/>
    </source>
</evidence>
<dbReference type="STRING" id="391937.NA2_11934"/>
<keyword evidence="1" id="KW-0805">Transcription regulation</keyword>
<dbReference type="OrthoDB" id="7173258at2"/>
<comment type="caution">
    <text evidence="6">The sequence shown here is derived from an EMBL/GenBank/DDBJ whole genome shotgun (WGS) entry which is preliminary data.</text>
</comment>
<dbReference type="SMART" id="SM00866">
    <property type="entry name" value="UTRA"/>
    <property type="match status" value="1"/>
</dbReference>
<dbReference type="PANTHER" id="PTHR44846">
    <property type="entry name" value="MANNOSYL-D-GLYCERATE TRANSPORT/METABOLISM SYSTEM REPRESSOR MNGR-RELATED"/>
    <property type="match status" value="1"/>
</dbReference>
<dbReference type="PANTHER" id="PTHR44846:SF1">
    <property type="entry name" value="MANNOSYL-D-GLYCERATE TRANSPORT_METABOLISM SYSTEM REPRESSOR MNGR-RELATED"/>
    <property type="match status" value="1"/>
</dbReference>
<dbReference type="SMART" id="SM00345">
    <property type="entry name" value="HTH_GNTR"/>
    <property type="match status" value="1"/>
</dbReference>
<name>K2MCY3_9HYPH</name>
<evidence type="ECO:0000313" key="6">
    <source>
        <dbReference type="EMBL" id="EKF18605.1"/>
    </source>
</evidence>
<dbReference type="EMBL" id="AMRM01000012">
    <property type="protein sequence ID" value="EKF18605.1"/>
    <property type="molecule type" value="Genomic_DNA"/>
</dbReference>
<dbReference type="Pfam" id="PF00392">
    <property type="entry name" value="GntR"/>
    <property type="match status" value="1"/>
</dbReference>
<organism evidence="6 7">
    <name type="scientific">Nitratireductor pacificus pht-3B</name>
    <dbReference type="NCBI Taxonomy" id="391937"/>
    <lineage>
        <taxon>Bacteria</taxon>
        <taxon>Pseudomonadati</taxon>
        <taxon>Pseudomonadota</taxon>
        <taxon>Alphaproteobacteria</taxon>
        <taxon>Hyphomicrobiales</taxon>
        <taxon>Phyllobacteriaceae</taxon>
        <taxon>Nitratireductor</taxon>
    </lineage>
</organism>
<dbReference type="GO" id="GO:0045892">
    <property type="term" value="P:negative regulation of DNA-templated transcription"/>
    <property type="evidence" value="ECO:0007669"/>
    <property type="project" value="TreeGrafter"/>
</dbReference>
<dbReference type="Proteomes" id="UP000006786">
    <property type="component" value="Unassembled WGS sequence"/>
</dbReference>
<evidence type="ECO:0000256" key="3">
    <source>
        <dbReference type="ARBA" id="ARBA00023163"/>
    </source>
</evidence>
<protein>
    <submittedName>
        <fullName evidence="6">GntR family transcriptional regulator</fullName>
    </submittedName>
</protein>
<dbReference type="InterPro" id="IPR036390">
    <property type="entry name" value="WH_DNA-bd_sf"/>
</dbReference>
<dbReference type="eggNOG" id="COG2188">
    <property type="taxonomic scope" value="Bacteria"/>
</dbReference>
<reference evidence="6 7" key="1">
    <citation type="journal article" date="2012" name="J. Bacteriol.">
        <title>Genome Sequence of Nitratireductor pacificus Type Strain pht-3B.</title>
        <authorList>
            <person name="Lai Q."/>
            <person name="Li G."/>
            <person name="Shao Z."/>
        </authorList>
    </citation>
    <scope>NUCLEOTIDE SEQUENCE [LARGE SCALE GENOMIC DNA]</scope>
    <source>
        <strain evidence="7">pht-3B</strain>
    </source>
</reference>
<accession>K2MCY3</accession>
<dbReference type="RefSeq" id="WP_008597154.1">
    <property type="nucleotide sequence ID" value="NZ_AMRM01000012.1"/>
</dbReference>
<gene>
    <name evidence="6" type="ORF">NA2_11934</name>
</gene>
<evidence type="ECO:0000256" key="4">
    <source>
        <dbReference type="SAM" id="MobiDB-lite"/>
    </source>
</evidence>
<keyword evidence="7" id="KW-1185">Reference proteome</keyword>
<keyword evidence="2" id="KW-0238">DNA-binding</keyword>
<feature type="region of interest" description="Disordered" evidence="4">
    <location>
        <begin position="1"/>
        <end position="23"/>
    </location>
</feature>
<dbReference type="InterPro" id="IPR000524">
    <property type="entry name" value="Tscrpt_reg_HTH_GntR"/>
</dbReference>
<dbReference type="InterPro" id="IPR011663">
    <property type="entry name" value="UTRA"/>
</dbReference>
<dbReference type="PROSITE" id="PS50949">
    <property type="entry name" value="HTH_GNTR"/>
    <property type="match status" value="1"/>
</dbReference>
<dbReference type="GO" id="GO:0003700">
    <property type="term" value="F:DNA-binding transcription factor activity"/>
    <property type="evidence" value="ECO:0007669"/>
    <property type="project" value="InterPro"/>
</dbReference>
<dbReference type="GO" id="GO:0003677">
    <property type="term" value="F:DNA binding"/>
    <property type="evidence" value="ECO:0007669"/>
    <property type="project" value="UniProtKB-KW"/>
</dbReference>
<evidence type="ECO:0000256" key="2">
    <source>
        <dbReference type="ARBA" id="ARBA00023125"/>
    </source>
</evidence>
<dbReference type="InterPro" id="IPR028978">
    <property type="entry name" value="Chorismate_lyase_/UTRA_dom_sf"/>
</dbReference>
<evidence type="ECO:0000259" key="5">
    <source>
        <dbReference type="PROSITE" id="PS50949"/>
    </source>
</evidence>
<dbReference type="InterPro" id="IPR036388">
    <property type="entry name" value="WH-like_DNA-bd_sf"/>
</dbReference>
<dbReference type="SUPFAM" id="SSF46785">
    <property type="entry name" value="Winged helix' DNA-binding domain"/>
    <property type="match status" value="1"/>
</dbReference>
<keyword evidence="3" id="KW-0804">Transcription</keyword>
<dbReference type="Pfam" id="PF07702">
    <property type="entry name" value="UTRA"/>
    <property type="match status" value="1"/>
</dbReference>
<dbReference type="PRINTS" id="PR00035">
    <property type="entry name" value="HTHGNTR"/>
</dbReference>
<dbReference type="CDD" id="cd07377">
    <property type="entry name" value="WHTH_GntR"/>
    <property type="match status" value="1"/>
</dbReference>
<sequence>MTDSNDGNGGTGAATASVSSSSGRAGMQLGYTPLYMQVRQQLLDKLISGEWQPGTLLPSEQQLSVQMGVSQGTVRKALDALSADRIVVRHQGRGTFVAEHDQRRTLFQFFKIADDKGDRVLPETVYSQLKRAEPSASESRLLGLRPKGDVWRIVRHRALKGRVMLSEQIVLSADRFPGLDVHVPLPNNIYELYERHFVTTVTRAAEQLRAVAASAEDADVLGCSEHMPVLQIDRQAFALNGALVELRRSRCLTEQFHYASDLR</sequence>
<dbReference type="SUPFAM" id="SSF64288">
    <property type="entry name" value="Chorismate lyase-like"/>
    <property type="match status" value="1"/>
</dbReference>
<dbReference type="AlphaFoldDB" id="K2MCY3"/>
<evidence type="ECO:0000256" key="1">
    <source>
        <dbReference type="ARBA" id="ARBA00023015"/>
    </source>
</evidence>
<proteinExistence type="predicted"/>
<dbReference type="Gene3D" id="1.10.10.10">
    <property type="entry name" value="Winged helix-like DNA-binding domain superfamily/Winged helix DNA-binding domain"/>
    <property type="match status" value="1"/>
</dbReference>
<feature type="compositionally biased region" description="Low complexity" evidence="4">
    <location>
        <begin position="13"/>
        <end position="23"/>
    </location>
</feature>
<dbReference type="PATRIC" id="fig|391937.3.peg.2452"/>
<feature type="domain" description="HTH gntR-type" evidence="5">
    <location>
        <begin position="32"/>
        <end position="100"/>
    </location>
</feature>